<keyword evidence="4" id="KW-0813">Transport</keyword>
<reference evidence="9" key="1">
    <citation type="journal article" date="2021" name="G3 (Bethesda)">
        <title>Genome and transcriptome analysis of the beet armyworm Spodoptera exigua reveals targets for pest control. .</title>
        <authorList>
            <person name="Simon S."/>
            <person name="Breeschoten T."/>
            <person name="Jansen H.J."/>
            <person name="Dirks R.P."/>
            <person name="Schranz M.E."/>
            <person name="Ros V.I.D."/>
        </authorList>
    </citation>
    <scope>NUCLEOTIDE SEQUENCE</scope>
    <source>
        <strain evidence="9">TB_SE_WUR_2020</strain>
    </source>
</reference>
<name>A0A922MEH6_SPOEX</name>
<comment type="subcellular location">
    <subcellularLocation>
        <location evidence="2">Cytoplasm</location>
    </subcellularLocation>
    <subcellularLocation>
        <location evidence="1">Nucleus</location>
    </subcellularLocation>
</comment>
<sequence length="372" mass="41852">MAEEQALVSLFARITKLSWFDMIKEEYVFHNVINDITNFLRIPTSWRPTFLESGTLDLFFELYHLLGGALASLALAEGVEDPLEDVGTVQQQLEQLSVVGRCEYGKTCQLLVAHFDRAAAAYSVETQPQQIHILQGAAEMRCRSMLYTALGRLLMVDLGEDEDRFLAFMMPLTAAFESIIGLLNGPDTAMYNSEDAKKTLIGLARDLRGLAFAFSTKTTYMMLFDWIRILTIDVNKKQMYAMKLKGISLCFSILKAALCGSYANFGVLNVIMFEDCCNQWSMSRPLLGLILLNEEQFARIRQDMIAQQPRDKQAELAQWFNGLMTGIEPNLLTKNRDRFTQNLSMFRRDINNLLKGTAGVSGGGNASDMMTS</sequence>
<comment type="similarity">
    <text evidence="3">Belongs to the exportin family.</text>
</comment>
<accession>A0A922MEH6</accession>
<dbReference type="InterPro" id="IPR057947">
    <property type="entry name" value="TPR_XPO7/RBP17"/>
</dbReference>
<evidence type="ECO:0000256" key="7">
    <source>
        <dbReference type="ARBA" id="ARBA00023242"/>
    </source>
</evidence>
<dbReference type="PANTHER" id="PTHR12596:SF2">
    <property type="entry name" value="EXPORTIN-7 ISOFORM X1"/>
    <property type="match status" value="1"/>
</dbReference>
<dbReference type="AlphaFoldDB" id="A0A922MEH6"/>
<evidence type="ECO:0000256" key="1">
    <source>
        <dbReference type="ARBA" id="ARBA00004123"/>
    </source>
</evidence>
<dbReference type="PANTHER" id="PTHR12596">
    <property type="entry name" value="EXPORTIN 4,7-RELATED"/>
    <property type="match status" value="1"/>
</dbReference>
<keyword evidence="6" id="KW-0653">Protein transport</keyword>
<dbReference type="GO" id="GO:0005737">
    <property type="term" value="C:cytoplasm"/>
    <property type="evidence" value="ECO:0007669"/>
    <property type="project" value="UniProtKB-SubCell"/>
</dbReference>
<protein>
    <recommendedName>
        <fullName evidence="8">Exportin-7/Ran-binding protein 17 TPR repeats domain-containing protein</fullName>
    </recommendedName>
</protein>
<gene>
    <name evidence="9" type="ORF">HF086_009493</name>
</gene>
<evidence type="ECO:0000256" key="5">
    <source>
        <dbReference type="ARBA" id="ARBA00022490"/>
    </source>
</evidence>
<evidence type="ECO:0000256" key="4">
    <source>
        <dbReference type="ARBA" id="ARBA00022448"/>
    </source>
</evidence>
<evidence type="ECO:0000256" key="2">
    <source>
        <dbReference type="ARBA" id="ARBA00004496"/>
    </source>
</evidence>
<evidence type="ECO:0000259" key="8">
    <source>
        <dbReference type="Pfam" id="PF25795"/>
    </source>
</evidence>
<dbReference type="EMBL" id="JACEFF010000571">
    <property type="protein sequence ID" value="KAH9635153.1"/>
    <property type="molecule type" value="Genomic_DNA"/>
</dbReference>
<evidence type="ECO:0000313" key="9">
    <source>
        <dbReference type="EMBL" id="KAH9635153.1"/>
    </source>
</evidence>
<dbReference type="GO" id="GO:0005049">
    <property type="term" value="F:nuclear export signal receptor activity"/>
    <property type="evidence" value="ECO:0007669"/>
    <property type="project" value="InterPro"/>
</dbReference>
<feature type="domain" description="Exportin-7/Ran-binding protein 17 TPR repeats" evidence="8">
    <location>
        <begin position="74"/>
        <end position="130"/>
    </location>
</feature>
<dbReference type="GO" id="GO:0005643">
    <property type="term" value="C:nuclear pore"/>
    <property type="evidence" value="ECO:0007669"/>
    <property type="project" value="TreeGrafter"/>
</dbReference>
<proteinExistence type="inferred from homology"/>
<keyword evidence="5" id="KW-0963">Cytoplasm</keyword>
<organism evidence="9 10">
    <name type="scientific">Spodoptera exigua</name>
    <name type="common">Beet armyworm</name>
    <name type="synonym">Noctua fulgens</name>
    <dbReference type="NCBI Taxonomy" id="7107"/>
    <lineage>
        <taxon>Eukaryota</taxon>
        <taxon>Metazoa</taxon>
        <taxon>Ecdysozoa</taxon>
        <taxon>Arthropoda</taxon>
        <taxon>Hexapoda</taxon>
        <taxon>Insecta</taxon>
        <taxon>Pterygota</taxon>
        <taxon>Neoptera</taxon>
        <taxon>Endopterygota</taxon>
        <taxon>Lepidoptera</taxon>
        <taxon>Glossata</taxon>
        <taxon>Ditrysia</taxon>
        <taxon>Noctuoidea</taxon>
        <taxon>Noctuidae</taxon>
        <taxon>Amphipyrinae</taxon>
        <taxon>Spodoptera</taxon>
    </lineage>
</organism>
<dbReference type="Pfam" id="PF25795">
    <property type="entry name" value="TPR_XPO7"/>
    <property type="match status" value="1"/>
</dbReference>
<keyword evidence="7" id="KW-0539">Nucleus</keyword>
<dbReference type="GO" id="GO:0006611">
    <property type="term" value="P:protein export from nucleus"/>
    <property type="evidence" value="ECO:0007669"/>
    <property type="project" value="TreeGrafter"/>
</dbReference>
<evidence type="ECO:0000313" key="10">
    <source>
        <dbReference type="Proteomes" id="UP000814243"/>
    </source>
</evidence>
<comment type="caution">
    <text evidence="9">The sequence shown here is derived from an EMBL/GenBank/DDBJ whole genome shotgun (WGS) entry which is preliminary data.</text>
</comment>
<dbReference type="InterPro" id="IPR044189">
    <property type="entry name" value="XPO4/7-like"/>
</dbReference>
<dbReference type="Proteomes" id="UP000814243">
    <property type="component" value="Unassembled WGS sequence"/>
</dbReference>
<evidence type="ECO:0000256" key="3">
    <source>
        <dbReference type="ARBA" id="ARBA00009466"/>
    </source>
</evidence>
<evidence type="ECO:0000256" key="6">
    <source>
        <dbReference type="ARBA" id="ARBA00022927"/>
    </source>
</evidence>